<dbReference type="InParanoid" id="B6IHN2"/>
<organism evidence="2 3">
    <name type="scientific">Caenorhabditis briggsae</name>
    <dbReference type="NCBI Taxonomy" id="6238"/>
    <lineage>
        <taxon>Eukaryota</taxon>
        <taxon>Metazoa</taxon>
        <taxon>Ecdysozoa</taxon>
        <taxon>Nematoda</taxon>
        <taxon>Chromadorea</taxon>
        <taxon>Rhabditida</taxon>
        <taxon>Rhabditina</taxon>
        <taxon>Rhabditomorpha</taxon>
        <taxon>Rhabditoidea</taxon>
        <taxon>Rhabditidae</taxon>
        <taxon>Peloderinae</taxon>
        <taxon>Caenorhabditis</taxon>
    </lineage>
</organism>
<keyword evidence="3" id="KW-1185">Reference proteome</keyword>
<evidence type="ECO:0000313" key="2">
    <source>
        <dbReference type="EMBL" id="CAR99388.1"/>
    </source>
</evidence>
<keyword evidence="1" id="KW-0812">Transmembrane</keyword>
<feature type="transmembrane region" description="Helical" evidence="1">
    <location>
        <begin position="68"/>
        <end position="87"/>
    </location>
</feature>
<dbReference type="EMBL" id="HE601459">
    <property type="protein sequence ID" value="CAR99388.1"/>
    <property type="molecule type" value="Genomic_DNA"/>
</dbReference>
<protein>
    <submittedName>
        <fullName evidence="2">Protein CBG25877</fullName>
    </submittedName>
</protein>
<keyword evidence="1" id="KW-0472">Membrane</keyword>
<dbReference type="AlphaFoldDB" id="B6IHN2"/>
<accession>B6IHN2</accession>
<evidence type="ECO:0000313" key="3">
    <source>
        <dbReference type="Proteomes" id="UP000008549"/>
    </source>
</evidence>
<dbReference type="KEGG" id="cbr:CBG_25877"/>
<gene>
    <name evidence="2" type="ORF">CBG25877</name>
    <name evidence="2" type="ORF">CBG_25877</name>
</gene>
<reference evidence="2 3" key="1">
    <citation type="journal article" date="2003" name="PLoS Biol.">
        <title>The genome sequence of Caenorhabditis briggsae: a platform for comparative genomics.</title>
        <authorList>
            <person name="Stein L.D."/>
            <person name="Bao Z."/>
            <person name="Blasiar D."/>
            <person name="Blumenthal T."/>
            <person name="Brent M.R."/>
            <person name="Chen N."/>
            <person name="Chinwalla A."/>
            <person name="Clarke L."/>
            <person name="Clee C."/>
            <person name="Coghlan A."/>
            <person name="Coulson A."/>
            <person name="D'Eustachio P."/>
            <person name="Fitch D.H."/>
            <person name="Fulton L.A."/>
            <person name="Fulton R.E."/>
            <person name="Griffiths-Jones S."/>
            <person name="Harris T.W."/>
            <person name="Hillier L.W."/>
            <person name="Kamath R."/>
            <person name="Kuwabara P.E."/>
            <person name="Mardis E.R."/>
            <person name="Marra M.A."/>
            <person name="Miner T.L."/>
            <person name="Minx P."/>
            <person name="Mullikin J.C."/>
            <person name="Plumb R.W."/>
            <person name="Rogers J."/>
            <person name="Schein J.E."/>
            <person name="Sohrmann M."/>
            <person name="Spieth J."/>
            <person name="Stajich J.E."/>
            <person name="Wei C."/>
            <person name="Willey D."/>
            <person name="Wilson R.K."/>
            <person name="Durbin R."/>
            <person name="Waterston R.H."/>
        </authorList>
    </citation>
    <scope>NUCLEOTIDE SEQUENCE [LARGE SCALE GENOMIC DNA]</scope>
    <source>
        <strain evidence="2 3">AF16</strain>
    </source>
</reference>
<dbReference type="GeneID" id="68917359"/>
<sequence>MIHYLFRTTQNCPHSSSAPPIWRTKGEPKNDTGIVLCRSIIVKCINFFPSISPSVLSESTPPERKRRHPFVCVARALFFFLLFYVFFFSSTRLLLSRVDPHPFASQEKSVYRSKKKKKTTEERESSADRSFIFCFALLPICLFGLP</sequence>
<dbReference type="RefSeq" id="XP_045098951.1">
    <property type="nucleotide sequence ID" value="XM_045244142.1"/>
</dbReference>
<dbReference type="CTD" id="68917359"/>
<evidence type="ECO:0000256" key="1">
    <source>
        <dbReference type="SAM" id="Phobius"/>
    </source>
</evidence>
<reference evidence="2 3" key="2">
    <citation type="journal article" date="2011" name="PLoS Genet.">
        <title>Caenorhabditis briggsae recombinant inbred line genotypes reveal inter-strain incompatibility and the evolution of recombination.</title>
        <authorList>
            <person name="Ross J.A."/>
            <person name="Koboldt D.C."/>
            <person name="Staisch J.E."/>
            <person name="Chamberlin H.M."/>
            <person name="Gupta B.P."/>
            <person name="Miller R.D."/>
            <person name="Baird S.E."/>
            <person name="Haag E.S."/>
        </authorList>
    </citation>
    <scope>NUCLEOTIDE SEQUENCE [LARGE SCALE GENOMIC DNA]</scope>
    <source>
        <strain evidence="2 3">AF16</strain>
    </source>
</reference>
<name>B6IHN2_CAEBR</name>
<proteinExistence type="predicted"/>
<dbReference type="HOGENOM" id="CLU_1779120_0_0_1"/>
<keyword evidence="1" id="KW-1133">Transmembrane helix</keyword>
<dbReference type="Proteomes" id="UP000008549">
    <property type="component" value="Unassembled WGS sequence"/>
</dbReference>